<dbReference type="Pfam" id="PF06821">
    <property type="entry name" value="Ser_hydrolase"/>
    <property type="match status" value="1"/>
</dbReference>
<dbReference type="SUPFAM" id="SSF53474">
    <property type="entry name" value="alpha/beta-Hydrolases"/>
    <property type="match status" value="1"/>
</dbReference>
<dbReference type="RefSeq" id="WP_213501008.1">
    <property type="nucleotide sequence ID" value="NZ_CP054856.1"/>
</dbReference>
<organism evidence="1 2">
    <name type="scientific">Novosphingobium decolorationis</name>
    <dbReference type="NCBI Taxonomy" id="2698673"/>
    <lineage>
        <taxon>Bacteria</taxon>
        <taxon>Pseudomonadati</taxon>
        <taxon>Pseudomonadota</taxon>
        <taxon>Alphaproteobacteria</taxon>
        <taxon>Sphingomonadales</taxon>
        <taxon>Sphingomonadaceae</taxon>
        <taxon>Novosphingobium</taxon>
    </lineage>
</organism>
<dbReference type="Proteomes" id="UP000677126">
    <property type="component" value="Chromosome"/>
</dbReference>
<dbReference type="Gene3D" id="3.40.50.1820">
    <property type="entry name" value="alpha/beta hydrolase"/>
    <property type="match status" value="1"/>
</dbReference>
<dbReference type="InterPro" id="IPR029058">
    <property type="entry name" value="AB_hydrolase_fold"/>
</dbReference>
<keyword evidence="2" id="KW-1185">Reference proteome</keyword>
<dbReference type="EMBL" id="CP054856">
    <property type="protein sequence ID" value="QVM85394.1"/>
    <property type="molecule type" value="Genomic_DNA"/>
</dbReference>
<keyword evidence="1" id="KW-0378">Hydrolase</keyword>
<name>A0ABX8E8N7_9SPHN</name>
<gene>
    <name evidence="1" type="ORF">HT578_18350</name>
</gene>
<reference evidence="1 2" key="1">
    <citation type="journal article" date="2021" name="Int. J. Syst. Evol. Microbiol.">
        <title>Novosphingobium decolorationis sp. nov., an aniline blue-decolourizing bacterium isolated from East Pacific sediment.</title>
        <authorList>
            <person name="Chen X."/>
            <person name="Dong B."/>
            <person name="Chen T."/>
            <person name="Ren N."/>
            <person name="Wang J."/>
            <person name="Xu Y."/>
            <person name="Yang J."/>
            <person name="Zhu S."/>
            <person name="Chen J."/>
        </authorList>
    </citation>
    <scope>NUCLEOTIDE SEQUENCE [LARGE SCALE GENOMIC DNA]</scope>
    <source>
        <strain evidence="1 2">502str22</strain>
    </source>
</reference>
<sequence>MSLLILPGFGGSGSAHWQSRWEARMDGATRFAPASWDRPDLEDWLAALEQGLERAEGPVVLVAHSLACLLTAHWAARHGEAGHIAGALLVAPPDPEGPAFPREASAGFREVPRAAFGFPALVLASSNDPYASPAFAQDFARARGAGFLDMGPCGHINAESGLGDWGEGQRLLAAFAAGCGQPVPVAEL</sequence>
<dbReference type="InterPro" id="IPR010662">
    <property type="entry name" value="RBBP9/YdeN"/>
</dbReference>
<evidence type="ECO:0000313" key="1">
    <source>
        <dbReference type="EMBL" id="QVM85394.1"/>
    </source>
</evidence>
<evidence type="ECO:0000313" key="2">
    <source>
        <dbReference type="Proteomes" id="UP000677126"/>
    </source>
</evidence>
<protein>
    <submittedName>
        <fullName evidence="1">Alpha/beta hydrolase</fullName>
    </submittedName>
</protein>
<proteinExistence type="predicted"/>
<accession>A0ABX8E8N7</accession>
<dbReference type="GO" id="GO:0016787">
    <property type="term" value="F:hydrolase activity"/>
    <property type="evidence" value="ECO:0007669"/>
    <property type="project" value="UniProtKB-KW"/>
</dbReference>